<gene>
    <name evidence="1" type="ORF">DJ013_08405</name>
</gene>
<sequence>MQEDRLKLLLEFLEEEPSDPFNRYAVAMEVLKVDAQQSIEHLEILMNEFSDYLPTYYQLAQLYFDKDELEKAAAVYEVGIALAKAQKNQKIEKELEGAYQMLKDEMEEW</sequence>
<organism evidence="1 2">
    <name type="scientific">Arcticibacterium luteifluviistationis</name>
    <dbReference type="NCBI Taxonomy" id="1784714"/>
    <lineage>
        <taxon>Bacteria</taxon>
        <taxon>Pseudomonadati</taxon>
        <taxon>Bacteroidota</taxon>
        <taxon>Cytophagia</taxon>
        <taxon>Cytophagales</taxon>
        <taxon>Leadbetterellaceae</taxon>
        <taxon>Arcticibacterium</taxon>
    </lineage>
</organism>
<dbReference type="EMBL" id="CP029480">
    <property type="protein sequence ID" value="AWV98193.1"/>
    <property type="molecule type" value="Genomic_DNA"/>
</dbReference>
<dbReference type="Proteomes" id="UP000249873">
    <property type="component" value="Chromosome"/>
</dbReference>
<evidence type="ECO:0000313" key="2">
    <source>
        <dbReference type="Proteomes" id="UP000249873"/>
    </source>
</evidence>
<name>A0A2Z4GB78_9BACT</name>
<accession>A0A2Z4GB78</accession>
<evidence type="ECO:0000313" key="1">
    <source>
        <dbReference type="EMBL" id="AWV98193.1"/>
    </source>
</evidence>
<protein>
    <submittedName>
        <fullName evidence="1">Enzyme of heme biosynthesis</fullName>
    </submittedName>
</protein>
<dbReference type="OrthoDB" id="1524733at2"/>
<proteinExistence type="predicted"/>
<dbReference type="Gene3D" id="1.25.40.10">
    <property type="entry name" value="Tetratricopeptide repeat domain"/>
    <property type="match status" value="1"/>
</dbReference>
<dbReference type="KEGG" id="als:DJ013_08405"/>
<dbReference type="SUPFAM" id="SSF48452">
    <property type="entry name" value="TPR-like"/>
    <property type="match status" value="1"/>
</dbReference>
<dbReference type="InterPro" id="IPR011990">
    <property type="entry name" value="TPR-like_helical_dom_sf"/>
</dbReference>
<dbReference type="AlphaFoldDB" id="A0A2Z4GB78"/>
<reference evidence="1 2" key="1">
    <citation type="submission" date="2018-05" db="EMBL/GenBank/DDBJ databases">
        <title>Complete genome sequence of Arcticibacterium luteifluviistationis SM1504T, a cytophagaceae bacterium isolated from Arctic surface seawater.</title>
        <authorList>
            <person name="Li Y."/>
            <person name="Qin Q.-L."/>
        </authorList>
    </citation>
    <scope>NUCLEOTIDE SEQUENCE [LARGE SCALE GENOMIC DNA]</scope>
    <source>
        <strain evidence="1 2">SM1504</strain>
    </source>
</reference>
<keyword evidence="2" id="KW-1185">Reference proteome</keyword>